<dbReference type="Gene3D" id="2.40.50.100">
    <property type="match status" value="1"/>
</dbReference>
<protein>
    <submittedName>
        <fullName evidence="11">Acetyl-CoA carboxylase 1 isoform X1</fullName>
    </submittedName>
</protein>
<keyword evidence="7" id="KW-0092">Biotin</keyword>
<dbReference type="InterPro" id="IPR049076">
    <property type="entry name" value="ACCA"/>
</dbReference>
<dbReference type="InterPro" id="IPR034733">
    <property type="entry name" value="AcCoA_carboxyl_beta"/>
</dbReference>
<dbReference type="PROSITE" id="PS50980">
    <property type="entry name" value="COA_CT_NTER"/>
    <property type="match status" value="1"/>
</dbReference>
<keyword evidence="5" id="KW-0007">Acetylation</keyword>
<dbReference type="InterPro" id="IPR011053">
    <property type="entry name" value="Single_hybrid_motif"/>
</dbReference>
<dbReference type="GO" id="GO:0046872">
    <property type="term" value="F:metal ion binding"/>
    <property type="evidence" value="ECO:0007669"/>
    <property type="project" value="UniProtKB-KW"/>
</dbReference>
<dbReference type="GO" id="GO:0005739">
    <property type="term" value="C:mitochondrion"/>
    <property type="evidence" value="ECO:0007669"/>
    <property type="project" value="TreeGrafter"/>
</dbReference>
<comment type="caution">
    <text evidence="11">The sequence shown here is derived from an EMBL/GenBank/DDBJ whole genome shotgun (WGS) entry which is preliminary data.</text>
</comment>
<reference evidence="11" key="1">
    <citation type="submission" date="2020-07" db="EMBL/GenBank/DDBJ databases">
        <title>Clarias magur genome sequencing, assembly and annotation.</title>
        <authorList>
            <person name="Kushwaha B."/>
            <person name="Kumar R."/>
            <person name="Das P."/>
            <person name="Joshi C.G."/>
            <person name="Kumar D."/>
            <person name="Nagpure N.S."/>
            <person name="Pandey M."/>
            <person name="Agarwal S."/>
            <person name="Srivastava S."/>
            <person name="Singh M."/>
            <person name="Sahoo L."/>
            <person name="Jayasankar P."/>
            <person name="Meher P.K."/>
            <person name="Koringa P.G."/>
            <person name="Iquebal M.A."/>
            <person name="Das S.P."/>
            <person name="Bit A."/>
            <person name="Patnaik S."/>
            <person name="Patel N."/>
            <person name="Shah T.M."/>
            <person name="Hinsu A."/>
            <person name="Jena J.K."/>
        </authorList>
    </citation>
    <scope>NUCLEOTIDE SEQUENCE</scope>
    <source>
        <strain evidence="11">CIFAMagur01</strain>
        <tissue evidence="11">Testis</tissue>
    </source>
</reference>
<dbReference type="OrthoDB" id="14612at2759"/>
<evidence type="ECO:0000256" key="1">
    <source>
        <dbReference type="ARBA" id="ARBA00004496"/>
    </source>
</evidence>
<dbReference type="PROSITE" id="PS50989">
    <property type="entry name" value="COA_CT_CTER"/>
    <property type="match status" value="1"/>
</dbReference>
<evidence type="ECO:0000256" key="3">
    <source>
        <dbReference type="ARBA" id="ARBA00022553"/>
    </source>
</evidence>
<accession>A0A8J4U937</accession>
<proteinExistence type="predicted"/>
<dbReference type="SUPFAM" id="SSF51230">
    <property type="entry name" value="Single hybrid motif"/>
    <property type="match status" value="1"/>
</dbReference>
<feature type="domain" description="CoA carboxyltransferase C-terminal" evidence="10">
    <location>
        <begin position="1294"/>
        <end position="1610"/>
    </location>
</feature>
<evidence type="ECO:0000313" key="12">
    <source>
        <dbReference type="Proteomes" id="UP000727407"/>
    </source>
</evidence>
<dbReference type="PANTHER" id="PTHR45728:SF5">
    <property type="entry name" value="ACETYL-COA CARBOXYLASE 1"/>
    <property type="match status" value="1"/>
</dbReference>
<evidence type="ECO:0000259" key="10">
    <source>
        <dbReference type="PROSITE" id="PS50989"/>
    </source>
</evidence>
<keyword evidence="3" id="KW-0597">Phosphoprotein</keyword>
<evidence type="ECO:0000259" key="9">
    <source>
        <dbReference type="PROSITE" id="PS50980"/>
    </source>
</evidence>
<dbReference type="PANTHER" id="PTHR45728">
    <property type="entry name" value="ACETYL-COA CARBOXYLASE, ISOFORM A"/>
    <property type="match status" value="1"/>
</dbReference>
<keyword evidence="4" id="KW-0479">Metal-binding</keyword>
<evidence type="ECO:0000256" key="6">
    <source>
        <dbReference type="ARBA" id="ARBA00023211"/>
    </source>
</evidence>
<feature type="domain" description="CoA carboxyltransferase N-terminal" evidence="9">
    <location>
        <begin position="952"/>
        <end position="1290"/>
    </location>
</feature>
<dbReference type="InterPro" id="IPR011763">
    <property type="entry name" value="COA_CT_C"/>
</dbReference>
<dbReference type="CDD" id="cd06850">
    <property type="entry name" value="biotinyl_domain"/>
    <property type="match status" value="1"/>
</dbReference>
<dbReference type="InterPro" id="IPR029045">
    <property type="entry name" value="ClpP/crotonase-like_dom_sf"/>
</dbReference>
<evidence type="ECO:0000256" key="5">
    <source>
        <dbReference type="ARBA" id="ARBA00022990"/>
    </source>
</evidence>
<organism evidence="11 12">
    <name type="scientific">Clarias magur</name>
    <name type="common">Asian catfish</name>
    <name type="synonym">Macropteronotus magur</name>
    <dbReference type="NCBI Taxonomy" id="1594786"/>
    <lineage>
        <taxon>Eukaryota</taxon>
        <taxon>Metazoa</taxon>
        <taxon>Chordata</taxon>
        <taxon>Craniata</taxon>
        <taxon>Vertebrata</taxon>
        <taxon>Euteleostomi</taxon>
        <taxon>Actinopterygii</taxon>
        <taxon>Neopterygii</taxon>
        <taxon>Teleostei</taxon>
        <taxon>Ostariophysi</taxon>
        <taxon>Siluriformes</taxon>
        <taxon>Clariidae</taxon>
        <taxon>Clarias</taxon>
    </lineage>
</organism>
<sequence>GQVLAAHTLLNTVDVELIYEGIKYALKVTRQSPNSYVLIMNSSSVEVDVHRLSDGGLLLSYDGSSYTTYMKEEVDRYRITIGNKTCVFEKENDPSLLRSPSAGKLIQYTVEDGGHVFAGQCYAEIEVMKMVMTLTAAESGCIHYVKRAGAVLDPGCVIAKLQLDDPSRVQQAELHTGALPIVQAVALRGEKLHRVFHSTLDHLVHIMNGFCLPEPFFSGRLKEWVERLMKTLRDPSLPLLELQDIMTSVSGRIPPAVEKAIKKEMAQYASNITSVLCQFPSQQIANILDSHAATLNRKSEREVFFMNTQSIVQLVQKYRSGIRGHMRAVVMDLLRQYLKVEVQFQHGHYDKCVFALREENKGDMGNVLNYIFSHAQVTKKNSLVTMLIDQLCGRDPTLTDELMAILTELTQLSKTTNAKVALRARQVLIASHLPSYELRHNQVESIFLSAIDMYGHQFCIENLQKLILSETSIFDVLPNFFYHSNQVVRMAALEVYVRRAYIAYELNSVQHRQLRDNTCIVEFQFMLPTSHPNRGNIPTLNRKLSVPLLDYKPKAIATKCKADDAKSATTSLDTSTASQSSSNDLVDRMSFSSNLNHYGMVHVASVSDVLLDTSFTPPCQRMGAMVSFRSFQEFTRNINDVLSCFSDSPPTSPSFPDGGNPVLYVEDDNKSALDEPIHILNVAIKTDSDIDDDGLAAMFRDFTQSKKSVLFEHGIRRLTFLVAQKREFPKFFTFRSRDKFEEDRIYRHLEPALAFQLELNRMRNFALTAIPCANHKMHLYLGAARVEVGTEVTDYRFFVRAIIRHSDLVTKEASFEYLHNEAERLLLEAMDELEVAFNNTTVRTDCNHIFLNFVPTVIMDPSKIEESVRSMVMRYGSRLWKLRVLQAELKINIRLTPTGKQIPIRLFLTNESGYYLDISLYKEVTDSRTGQIMFQAYGDKQGPLHGMLINTPYVTKDLLQSKRFQAQSLGTTYVYDLPEMFRQALKKLWQSMDAYAHLPKCPLPSELLTFTELVLDSQGQLVQMNRLPGGNEIGMVAWRMTLRTPEYPAGRDIIVISNDITHKIGSFGPQEDVLFQQASEMARESGIPRIYIAANSGARIGLAEEIRHMFHVAWQDPVDPYKGFKYLYLTPQDYKKVSALNSVHCEHVEDEGESRYKITDIIGKEEGLGVENLRGSGMIAGESSLAYEEIITMNLVTCRAIGIGAYLVRLGQRTIQVENSHIILTGAGALNKVLGREVYTSNNQLGGVQIMHNNGVTHTTVCDDFEGVYTLLQWLSYMPKNTSSPVPLLAAKDPIDRPVEFIPTKAPYDPRWMLAGRANQNPKGAWVSGFFDQGSFIEMMQPWAQSVVVGRARLGGIPVGVVAVETRTVELSIPADPANLDSEAKIIQQAGQVWFPDSAFKTAQAIKDLNREGLPLMVFANWRGFSGGMKDMYDQVLKFGAYIVDGLREYRQPVLVYIPPQAELRGGSWVVIDPTINPRHMEMYADKDSRGGVLEPEGTVEIKFRKKDLVKTMRRVDPIYTGLAERLGTPELNVTERKELESKLKEREEFLLPIYHQVAVQFADLHDTPGRMQEKGVITDVLEWRTSRQFFYWRLRRLLLEDTVKKKIQQANCELTDGQAQAMLRRWFVEAEGAVKAYLWDSNEDVVEWLERQLTEEEGARSLIDENIKYIRRDYILKQIR</sequence>
<dbReference type="EMBL" id="QNUK01000613">
    <property type="protein sequence ID" value="KAF5891112.1"/>
    <property type="molecule type" value="Genomic_DNA"/>
</dbReference>
<dbReference type="PROSITE" id="PS50968">
    <property type="entry name" value="BIOTINYL_LIPOYL"/>
    <property type="match status" value="1"/>
</dbReference>
<evidence type="ECO:0000256" key="2">
    <source>
        <dbReference type="ARBA" id="ARBA00022490"/>
    </source>
</evidence>
<dbReference type="InterPro" id="IPR000089">
    <property type="entry name" value="Biotin_lipoyl"/>
</dbReference>
<name>A0A8J4U937_CLAMG</name>
<evidence type="ECO:0000256" key="7">
    <source>
        <dbReference type="ARBA" id="ARBA00023267"/>
    </source>
</evidence>
<keyword evidence="6" id="KW-0464">Manganese</keyword>
<dbReference type="FunFam" id="2.40.460.10:FF:000001">
    <property type="entry name" value="Acetyl-CoA carboxylase 1"/>
    <property type="match status" value="1"/>
</dbReference>
<feature type="non-terminal residue" evidence="11">
    <location>
        <position position="1681"/>
    </location>
</feature>
<dbReference type="InterPro" id="IPR001882">
    <property type="entry name" value="Biotin_BS"/>
</dbReference>
<dbReference type="GO" id="GO:0005524">
    <property type="term" value="F:ATP binding"/>
    <property type="evidence" value="ECO:0007669"/>
    <property type="project" value="InterPro"/>
</dbReference>
<dbReference type="Pfam" id="PF00364">
    <property type="entry name" value="Biotin_lipoyl"/>
    <property type="match status" value="1"/>
</dbReference>
<dbReference type="FunFam" id="3.90.226.10:FF:000010">
    <property type="entry name" value="acetyl-CoA carboxylase isoform X2"/>
    <property type="match status" value="1"/>
</dbReference>
<feature type="non-terminal residue" evidence="11">
    <location>
        <position position="1"/>
    </location>
</feature>
<evidence type="ECO:0000259" key="8">
    <source>
        <dbReference type="PROSITE" id="PS50968"/>
    </source>
</evidence>
<dbReference type="InterPro" id="IPR049074">
    <property type="entry name" value="ACCA_BT"/>
</dbReference>
<gene>
    <name evidence="11" type="primary">acaca</name>
    <name evidence="11" type="ORF">DAT39_019183</name>
</gene>
<dbReference type="GO" id="GO:0006633">
    <property type="term" value="P:fatty acid biosynthetic process"/>
    <property type="evidence" value="ECO:0007669"/>
    <property type="project" value="InterPro"/>
</dbReference>
<keyword evidence="12" id="KW-1185">Reference proteome</keyword>
<feature type="domain" description="Lipoyl-binding" evidence="8">
    <location>
        <begin position="88"/>
        <end position="162"/>
    </location>
</feature>
<comment type="subcellular location">
    <subcellularLocation>
        <location evidence="1">Cytoplasm</location>
    </subcellularLocation>
</comment>
<dbReference type="Gene3D" id="3.90.226.10">
    <property type="entry name" value="2-enoyl-CoA Hydratase, Chain A, domain 1"/>
    <property type="match status" value="2"/>
</dbReference>
<dbReference type="InterPro" id="IPR011762">
    <property type="entry name" value="COA_CT_N"/>
</dbReference>
<keyword evidence="2" id="KW-0963">Cytoplasm</keyword>
<dbReference type="GO" id="GO:0003989">
    <property type="term" value="F:acetyl-CoA carboxylase activity"/>
    <property type="evidence" value="ECO:0007669"/>
    <property type="project" value="InterPro"/>
</dbReference>
<dbReference type="Pfam" id="PF21385">
    <property type="entry name" value="ACCA_BT"/>
    <property type="match status" value="1"/>
</dbReference>
<dbReference type="Proteomes" id="UP000727407">
    <property type="component" value="Unassembled WGS sequence"/>
</dbReference>
<dbReference type="PROSITE" id="PS00188">
    <property type="entry name" value="BIOTIN"/>
    <property type="match status" value="1"/>
</dbReference>
<dbReference type="SUPFAM" id="SSF52096">
    <property type="entry name" value="ClpP/crotonase"/>
    <property type="match status" value="2"/>
</dbReference>
<dbReference type="FunFam" id="2.40.50.100:FF:000005">
    <property type="entry name" value="Acetyl-CoA carboxylase 1"/>
    <property type="match status" value="1"/>
</dbReference>
<evidence type="ECO:0000313" key="11">
    <source>
        <dbReference type="EMBL" id="KAF5891112.1"/>
    </source>
</evidence>
<dbReference type="Pfam" id="PF08326">
    <property type="entry name" value="ACC_central"/>
    <property type="match status" value="1"/>
</dbReference>
<dbReference type="InterPro" id="IPR013537">
    <property type="entry name" value="AcCoA_COase_cen"/>
</dbReference>
<dbReference type="Pfam" id="PF01039">
    <property type="entry name" value="Carboxyl_trans"/>
    <property type="match status" value="1"/>
</dbReference>
<evidence type="ECO:0000256" key="4">
    <source>
        <dbReference type="ARBA" id="ARBA00022723"/>
    </source>
</evidence>
<dbReference type="Gene3D" id="2.40.460.10">
    <property type="entry name" value="Biotin dependent carboxylase carboxyltransferase"/>
    <property type="match status" value="1"/>
</dbReference>